<name>A0ABT4LCJ3_9SPHI</name>
<organism evidence="1 2">
    <name type="scientific">Pedobacter punctiformis</name>
    <dbReference type="NCBI Taxonomy" id="3004097"/>
    <lineage>
        <taxon>Bacteria</taxon>
        <taxon>Pseudomonadati</taxon>
        <taxon>Bacteroidota</taxon>
        <taxon>Sphingobacteriia</taxon>
        <taxon>Sphingobacteriales</taxon>
        <taxon>Sphingobacteriaceae</taxon>
        <taxon>Pedobacter</taxon>
    </lineage>
</organism>
<reference evidence="1" key="1">
    <citation type="submission" date="2022-12" db="EMBL/GenBank/DDBJ databases">
        <title>Genome sequence of HCMS5-2.</title>
        <authorList>
            <person name="Woo H."/>
        </authorList>
    </citation>
    <scope>NUCLEOTIDE SEQUENCE</scope>
    <source>
        <strain evidence="1">HCMS5-2</strain>
    </source>
</reference>
<gene>
    <name evidence="1" type="ORF">O0955_16400</name>
</gene>
<proteinExistence type="predicted"/>
<evidence type="ECO:0000313" key="1">
    <source>
        <dbReference type="EMBL" id="MCZ4245591.1"/>
    </source>
</evidence>
<accession>A0ABT4LCJ3</accession>
<keyword evidence="2" id="KW-1185">Reference proteome</keyword>
<evidence type="ECO:0000313" key="2">
    <source>
        <dbReference type="Proteomes" id="UP001144347"/>
    </source>
</evidence>
<dbReference type="EMBL" id="JAPWGM010000006">
    <property type="protein sequence ID" value="MCZ4245591.1"/>
    <property type="molecule type" value="Genomic_DNA"/>
</dbReference>
<sequence>MNKKAGIGATSILVVFLALGRMFIADQKEKIEAENNKLMEGIRKAYTLKKKRADFSIDSLLNAQGKIYLYTNDRSAKLAWAPNIENNNYASGKAMVYDAIMAEKFVNKKDSLGFLLLLKTGSNAIYPVNQGIFLNQSDATKKLWFVGLEDKNKKPVDAAKTKLNSDVFYTNWGIGFSDIKEINVEKLSSTSALGCIYLAKNSDSFLFYMVGYQKDNNQLGIDSTDFAKATKAFGHLLQKEGIRTNNFAVKMFNE</sequence>
<dbReference type="Proteomes" id="UP001144347">
    <property type="component" value="Unassembled WGS sequence"/>
</dbReference>
<comment type="caution">
    <text evidence="1">The sequence shown here is derived from an EMBL/GenBank/DDBJ whole genome shotgun (WGS) entry which is preliminary data.</text>
</comment>
<protein>
    <submittedName>
        <fullName evidence="1">Uncharacterized protein</fullName>
    </submittedName>
</protein>
<dbReference type="RefSeq" id="WP_269428642.1">
    <property type="nucleotide sequence ID" value="NZ_JAPWGM010000006.1"/>
</dbReference>